<protein>
    <submittedName>
        <fullName evidence="1">Uncharacterized protein</fullName>
    </submittedName>
</protein>
<organism evidence="1 2">
    <name type="scientific">Cyanobacterium stanieri LEGE 03274</name>
    <dbReference type="NCBI Taxonomy" id="1828756"/>
    <lineage>
        <taxon>Bacteria</taxon>
        <taxon>Bacillati</taxon>
        <taxon>Cyanobacteriota</taxon>
        <taxon>Cyanophyceae</taxon>
        <taxon>Oscillatoriophycideae</taxon>
        <taxon>Chroococcales</taxon>
        <taxon>Geminocystaceae</taxon>
        <taxon>Cyanobacterium</taxon>
    </lineage>
</organism>
<dbReference type="EMBL" id="JADEWC010000048">
    <property type="protein sequence ID" value="MBE9223782.1"/>
    <property type="molecule type" value="Genomic_DNA"/>
</dbReference>
<accession>A0ABR9V7A7</accession>
<gene>
    <name evidence="1" type="ORF">IQ215_13855</name>
</gene>
<evidence type="ECO:0000313" key="1">
    <source>
        <dbReference type="EMBL" id="MBE9223782.1"/>
    </source>
</evidence>
<keyword evidence="2" id="KW-1185">Reference proteome</keyword>
<reference evidence="1 2" key="1">
    <citation type="submission" date="2020-10" db="EMBL/GenBank/DDBJ databases">
        <authorList>
            <person name="Castelo-Branco R."/>
            <person name="Eusebio N."/>
            <person name="Adriana R."/>
            <person name="Vieira A."/>
            <person name="Brugerolle De Fraissinette N."/>
            <person name="Rezende De Castro R."/>
            <person name="Schneider M.P."/>
            <person name="Vasconcelos V."/>
            <person name="Leao P.N."/>
        </authorList>
    </citation>
    <scope>NUCLEOTIDE SEQUENCE [LARGE SCALE GENOMIC DNA]</scope>
    <source>
        <strain evidence="1 2">LEGE 03274</strain>
    </source>
</reference>
<comment type="caution">
    <text evidence="1">The sequence shown here is derived from an EMBL/GenBank/DDBJ whole genome shotgun (WGS) entry which is preliminary data.</text>
</comment>
<dbReference type="RefSeq" id="WP_193802000.1">
    <property type="nucleotide sequence ID" value="NZ_JADEWC010000048.1"/>
</dbReference>
<name>A0ABR9V7A7_9CHRO</name>
<proteinExistence type="predicted"/>
<evidence type="ECO:0000313" key="2">
    <source>
        <dbReference type="Proteomes" id="UP000654604"/>
    </source>
</evidence>
<sequence length="77" mass="9095">MNFEQEERQLVDKLVTYFLELNRPLILVENVPARVNEKTGEKFFAPDIVERLQDMILGDEKPLNFIRVPVYQFNNVA</sequence>
<dbReference type="Proteomes" id="UP000654604">
    <property type="component" value="Unassembled WGS sequence"/>
</dbReference>